<accession>A0A7W9EVX4</accession>
<dbReference type="EMBL" id="JACIJK010000005">
    <property type="protein sequence ID" value="MBB5715132.1"/>
    <property type="molecule type" value="Genomic_DNA"/>
</dbReference>
<sequence length="124" mass="13512">MIRLPALALLASTLLTSLGPAVAHDRAPSGPCIDLDQVVSQQPAGPAAIDFQLTGKRTYRNTLASECPNLGELNRFRQIVWDNRDGRRVCPGDRFRLVETTQARATGAGSFPFCRLGSFTQVTR</sequence>
<evidence type="ECO:0000313" key="2">
    <source>
        <dbReference type="EMBL" id="MBB5715132.1"/>
    </source>
</evidence>
<gene>
    <name evidence="2" type="ORF">FHS94_001973</name>
</gene>
<feature type="signal peptide" evidence="1">
    <location>
        <begin position="1"/>
        <end position="23"/>
    </location>
</feature>
<dbReference type="AlphaFoldDB" id="A0A7W9EVX4"/>
<evidence type="ECO:0000256" key="1">
    <source>
        <dbReference type="SAM" id="SignalP"/>
    </source>
</evidence>
<protein>
    <submittedName>
        <fullName evidence="2">Uncharacterized protein</fullName>
    </submittedName>
</protein>
<keyword evidence="1" id="KW-0732">Signal</keyword>
<organism evidence="2 3">
    <name type="scientific">Sphingomonas aerophila</name>
    <dbReference type="NCBI Taxonomy" id="1344948"/>
    <lineage>
        <taxon>Bacteria</taxon>
        <taxon>Pseudomonadati</taxon>
        <taxon>Pseudomonadota</taxon>
        <taxon>Alphaproteobacteria</taxon>
        <taxon>Sphingomonadales</taxon>
        <taxon>Sphingomonadaceae</taxon>
        <taxon>Sphingomonas</taxon>
    </lineage>
</organism>
<reference evidence="2 3" key="1">
    <citation type="submission" date="2020-08" db="EMBL/GenBank/DDBJ databases">
        <title>Genomic Encyclopedia of Type Strains, Phase IV (KMG-IV): sequencing the most valuable type-strain genomes for metagenomic binning, comparative biology and taxonomic classification.</title>
        <authorList>
            <person name="Goeker M."/>
        </authorList>
    </citation>
    <scope>NUCLEOTIDE SEQUENCE [LARGE SCALE GENOMIC DNA]</scope>
    <source>
        <strain evidence="2 3">DSM 100044</strain>
    </source>
</reference>
<evidence type="ECO:0000313" key="3">
    <source>
        <dbReference type="Proteomes" id="UP000546200"/>
    </source>
</evidence>
<feature type="chain" id="PRO_5031369306" evidence="1">
    <location>
        <begin position="24"/>
        <end position="124"/>
    </location>
</feature>
<proteinExistence type="predicted"/>
<name>A0A7W9EVX4_9SPHN</name>
<comment type="caution">
    <text evidence="2">The sequence shown here is derived from an EMBL/GenBank/DDBJ whole genome shotgun (WGS) entry which is preliminary data.</text>
</comment>
<dbReference type="Proteomes" id="UP000546200">
    <property type="component" value="Unassembled WGS sequence"/>
</dbReference>
<dbReference type="RefSeq" id="WP_184057137.1">
    <property type="nucleotide sequence ID" value="NZ_JACIJK010000005.1"/>
</dbReference>
<keyword evidence="3" id="KW-1185">Reference proteome</keyword>